<feature type="transmembrane region" description="Helical" evidence="7">
    <location>
        <begin position="326"/>
        <end position="349"/>
    </location>
</feature>
<evidence type="ECO:0000256" key="4">
    <source>
        <dbReference type="ARBA" id="ARBA00023002"/>
    </source>
</evidence>
<dbReference type="RefSeq" id="WP_330146480.1">
    <property type="nucleotide sequence ID" value="NZ_JAZDQU010000002.1"/>
</dbReference>
<evidence type="ECO:0000256" key="6">
    <source>
        <dbReference type="ARBA" id="ARBA00023136"/>
    </source>
</evidence>
<feature type="transmembrane region" description="Helical" evidence="7">
    <location>
        <begin position="77"/>
        <end position="95"/>
    </location>
</feature>
<accession>A0ABU7H2U9</accession>
<feature type="transmembrane region" description="Helical" evidence="7">
    <location>
        <begin position="361"/>
        <end position="394"/>
    </location>
</feature>
<feature type="transmembrane region" description="Helical" evidence="7">
    <location>
        <begin position="5"/>
        <end position="26"/>
    </location>
</feature>
<evidence type="ECO:0000256" key="7">
    <source>
        <dbReference type="SAM" id="Phobius"/>
    </source>
</evidence>
<keyword evidence="6 7" id="KW-0472">Membrane</keyword>
<keyword evidence="5" id="KW-0443">Lipid metabolism</keyword>
<dbReference type="Proteomes" id="UP001337681">
    <property type="component" value="Unassembled WGS sequence"/>
</dbReference>
<comment type="caution">
    <text evidence="9">The sequence shown here is derived from an EMBL/GenBank/DDBJ whole genome shotgun (WGS) entry which is preliminary data.</text>
</comment>
<dbReference type="EMBL" id="JAZDQU010000002">
    <property type="protein sequence ID" value="MEE1885585.1"/>
    <property type="molecule type" value="Genomic_DNA"/>
</dbReference>
<dbReference type="GO" id="GO:0016491">
    <property type="term" value="F:oxidoreductase activity"/>
    <property type="evidence" value="ECO:0007669"/>
    <property type="project" value="UniProtKB-KW"/>
</dbReference>
<comment type="subcellular location">
    <subcellularLocation>
        <location evidence="1">Endomembrane system</location>
        <topology evidence="1">Multi-pass membrane protein</topology>
    </subcellularLocation>
</comment>
<evidence type="ECO:0000313" key="10">
    <source>
        <dbReference type="Proteomes" id="UP001337681"/>
    </source>
</evidence>
<evidence type="ECO:0000313" key="9">
    <source>
        <dbReference type="EMBL" id="MEE1885585.1"/>
    </source>
</evidence>
<organism evidence="9 10">
    <name type="scientific">Pedobacter flavus</name>
    <dbReference type="NCBI Taxonomy" id="3113906"/>
    <lineage>
        <taxon>Bacteria</taxon>
        <taxon>Pseudomonadati</taxon>
        <taxon>Bacteroidota</taxon>
        <taxon>Sphingobacteriia</taxon>
        <taxon>Sphingobacteriales</taxon>
        <taxon>Sphingobacteriaceae</taxon>
        <taxon>Pedobacter</taxon>
    </lineage>
</organism>
<keyword evidence="4 9" id="KW-0560">Oxidoreductase</keyword>
<evidence type="ECO:0000256" key="3">
    <source>
        <dbReference type="ARBA" id="ARBA00022989"/>
    </source>
</evidence>
<dbReference type="InterPro" id="IPR006694">
    <property type="entry name" value="Fatty_acid_hydroxylase"/>
</dbReference>
<gene>
    <name evidence="9" type="ORF">VRU49_09170</name>
</gene>
<dbReference type="PANTHER" id="PTHR21624:SF1">
    <property type="entry name" value="ALKYLGLYCEROL MONOOXYGENASE"/>
    <property type="match status" value="1"/>
</dbReference>
<keyword evidence="3 7" id="KW-1133">Transmembrane helix</keyword>
<dbReference type="InterPro" id="IPR051689">
    <property type="entry name" value="Sterol_desaturase/TMEM195"/>
</dbReference>
<reference evidence="9 10" key="1">
    <citation type="submission" date="2024-01" db="EMBL/GenBank/DDBJ databases">
        <title>Pedobacter sp. nov., isolated from oil-contaminated soil.</title>
        <authorList>
            <person name="Le N.T.T."/>
        </authorList>
    </citation>
    <scope>NUCLEOTIDE SEQUENCE [LARGE SCALE GENOMIC DNA]</scope>
    <source>
        <strain evidence="9 10">VNH31</strain>
    </source>
</reference>
<proteinExistence type="predicted"/>
<dbReference type="EC" id="1.-.-.-" evidence="9"/>
<feature type="transmembrane region" description="Helical" evidence="7">
    <location>
        <begin position="300"/>
        <end position="320"/>
    </location>
</feature>
<feature type="domain" description="Fatty acid hydroxylase" evidence="8">
    <location>
        <begin position="82"/>
        <end position="214"/>
    </location>
</feature>
<dbReference type="PANTHER" id="PTHR21624">
    <property type="entry name" value="STEROL DESATURASE-RELATED PROTEIN"/>
    <property type="match status" value="1"/>
</dbReference>
<sequence length="399" mass="46597">MNINLIALSIPIFFILILIELSYSFYKKLGYYRLNDSISNLSQGTGQQLLDIFMKASLFFGYTYIYTNWRFFTIETTWIVAILLFIGVDFFYYWFHRMSHQVNALWAAHIVHHQSEEYNLTVALRQSWIQGWFSWVFYLPLAFLGFNPILFLTISSLVTLYQFWIHTKAIKHLGFLEYILNTPSHHRVHHGSNPKYIDKNHAGTLIIWDKMFGTFQKEEEEVVYGITKPLASWNPIWANLHYWNELLASAKKVSSFKDKVKLFIMPPGWQPAELGGRQYAPEISIETYVKYNPDYSNKTAIYIIVQFLTGLIGGSLLIFYNANLLPYQLVMGAIYVVITLVSCGAFLDGKIWVKYFEAIRIIGLLIFFTIFNLVAYLIYGIIGVVLLLIWYIYILKNKN</sequence>
<name>A0ABU7H2U9_9SPHI</name>
<evidence type="ECO:0000256" key="2">
    <source>
        <dbReference type="ARBA" id="ARBA00022692"/>
    </source>
</evidence>
<keyword evidence="2 7" id="KW-0812">Transmembrane</keyword>
<evidence type="ECO:0000256" key="5">
    <source>
        <dbReference type="ARBA" id="ARBA00023098"/>
    </source>
</evidence>
<protein>
    <submittedName>
        <fullName evidence="9">Sterol desaturase family protein</fullName>
        <ecNumber evidence="9">1.-.-.-</ecNumber>
    </submittedName>
</protein>
<evidence type="ECO:0000259" key="8">
    <source>
        <dbReference type="Pfam" id="PF04116"/>
    </source>
</evidence>
<dbReference type="Pfam" id="PF04116">
    <property type="entry name" value="FA_hydroxylase"/>
    <property type="match status" value="1"/>
</dbReference>
<evidence type="ECO:0000256" key="1">
    <source>
        <dbReference type="ARBA" id="ARBA00004127"/>
    </source>
</evidence>
<keyword evidence="10" id="KW-1185">Reference proteome</keyword>
<feature type="transmembrane region" description="Helical" evidence="7">
    <location>
        <begin position="135"/>
        <end position="161"/>
    </location>
</feature>